<feature type="domain" description="Myb/SANT-like DNA-binding" evidence="3">
    <location>
        <begin position="25"/>
        <end position="111"/>
    </location>
</feature>
<dbReference type="Gramene" id="Kaladp0048s0308.1.v1.1">
    <property type="protein sequence ID" value="Kaladp0048s0308.1.v1.1"/>
    <property type="gene ID" value="Kaladp0048s0308.v1.1"/>
</dbReference>
<dbReference type="PANTHER" id="PTHR31307:SF7">
    <property type="entry name" value="SEQUENCE-SPECIFIC DNA BINDING TRANSCRIPTION FACTOR"/>
    <property type="match status" value="1"/>
</dbReference>
<evidence type="ECO:0000256" key="2">
    <source>
        <dbReference type="SAM" id="MobiDB-lite"/>
    </source>
</evidence>
<dbReference type="Proteomes" id="UP000594263">
    <property type="component" value="Unplaced"/>
</dbReference>
<dbReference type="PANTHER" id="PTHR31307">
    <property type="entry name" value="TRIHELIX TRANSCRIPTION FACTOR ASIL2"/>
    <property type="match status" value="1"/>
</dbReference>
<dbReference type="InterPro" id="IPR044823">
    <property type="entry name" value="ASIL1/2-like"/>
</dbReference>
<accession>A0A7N0TZL3</accession>
<evidence type="ECO:0000259" key="3">
    <source>
        <dbReference type="Pfam" id="PF13837"/>
    </source>
</evidence>
<evidence type="ECO:0000313" key="4">
    <source>
        <dbReference type="EnsemblPlants" id="Kaladp0048s0308.1.v1.1"/>
    </source>
</evidence>
<proteinExistence type="predicted"/>
<dbReference type="OMA" id="QSRMETM"/>
<name>A0A7N0TZL3_KALFE</name>
<feature type="compositionally biased region" description="Polar residues" evidence="2">
    <location>
        <begin position="186"/>
        <end position="197"/>
    </location>
</feature>
<evidence type="ECO:0000313" key="5">
    <source>
        <dbReference type="Proteomes" id="UP000594263"/>
    </source>
</evidence>
<feature type="region of interest" description="Disordered" evidence="2">
    <location>
        <begin position="178"/>
        <end position="219"/>
    </location>
</feature>
<feature type="region of interest" description="Disordered" evidence="2">
    <location>
        <begin position="113"/>
        <end position="149"/>
    </location>
</feature>
<dbReference type="Gene3D" id="1.10.10.60">
    <property type="entry name" value="Homeodomain-like"/>
    <property type="match status" value="1"/>
</dbReference>
<dbReference type="EnsemblPlants" id="Kaladp0048s0308.1.v1.1">
    <property type="protein sequence ID" value="Kaladp0048s0308.1.v1.1"/>
    <property type="gene ID" value="Kaladp0048s0308.v1.1"/>
</dbReference>
<keyword evidence="5" id="KW-1185">Reference proteome</keyword>
<dbReference type="Pfam" id="PF13837">
    <property type="entry name" value="Myb_DNA-bind_4"/>
    <property type="match status" value="1"/>
</dbReference>
<keyword evidence="1" id="KW-0175">Coiled coil</keyword>
<dbReference type="AlphaFoldDB" id="A0A7N0TZL3"/>
<protein>
    <recommendedName>
        <fullName evidence="3">Myb/SANT-like DNA-binding domain-containing protein</fullName>
    </recommendedName>
</protein>
<feature type="region of interest" description="Disordered" evidence="2">
    <location>
        <begin position="1"/>
        <end position="24"/>
    </location>
</feature>
<organism evidence="4 5">
    <name type="scientific">Kalanchoe fedtschenkoi</name>
    <name type="common">Lavender scallops</name>
    <name type="synonym">South American air plant</name>
    <dbReference type="NCBI Taxonomy" id="63787"/>
    <lineage>
        <taxon>Eukaryota</taxon>
        <taxon>Viridiplantae</taxon>
        <taxon>Streptophyta</taxon>
        <taxon>Embryophyta</taxon>
        <taxon>Tracheophyta</taxon>
        <taxon>Spermatophyta</taxon>
        <taxon>Magnoliopsida</taxon>
        <taxon>eudicotyledons</taxon>
        <taxon>Gunneridae</taxon>
        <taxon>Pentapetalae</taxon>
        <taxon>Saxifragales</taxon>
        <taxon>Crassulaceae</taxon>
        <taxon>Kalanchoe</taxon>
    </lineage>
</organism>
<feature type="coiled-coil region" evidence="1">
    <location>
        <begin position="235"/>
        <end position="266"/>
    </location>
</feature>
<evidence type="ECO:0000256" key="1">
    <source>
        <dbReference type="SAM" id="Coils"/>
    </source>
</evidence>
<reference evidence="4" key="1">
    <citation type="submission" date="2021-01" db="UniProtKB">
        <authorList>
            <consortium name="EnsemblPlants"/>
        </authorList>
    </citation>
    <scope>IDENTIFICATION</scope>
</reference>
<sequence>MEKATANHELPPKPPPCGGGDKLKRDEWGERAVASLLEAYEAKWVLRNRAKLKGHDWQEVARFVSATADAPKTQTQCKNKIESMKKRYRSAAAATAGSASTWPFYQRIHNLLRGDNNNTGGGGSSRAAPQISSSPLEAPSPPPFPATAQESNGLVFKAVEQEAEDDAGAKLLLSQPDGAHDKALTHPNSTDSASTTPAFYRDGGKLIRPSSSNARRKRKSGVLVAESVRWLAEAVVRTEKARMETMRELEKMRIEAEMKRGELELKRTRIIADTQLQIARLLSGSCVLVPKTADGSPPSFQPGTS</sequence>
<dbReference type="InterPro" id="IPR044822">
    <property type="entry name" value="Myb_DNA-bind_4"/>
</dbReference>